<name>A0ABT8SHT0_9CAUL</name>
<evidence type="ECO:0000313" key="2">
    <source>
        <dbReference type="EMBL" id="MDO1558103.1"/>
    </source>
</evidence>
<keyword evidence="3" id="KW-1185">Reference proteome</keyword>
<dbReference type="RefSeq" id="WP_302108525.1">
    <property type="nucleotide sequence ID" value="NZ_JAUKTR010000001.1"/>
</dbReference>
<gene>
    <name evidence="2" type="ORF">Q0812_01500</name>
</gene>
<proteinExistence type="predicted"/>
<feature type="region of interest" description="Disordered" evidence="1">
    <location>
        <begin position="88"/>
        <end position="110"/>
    </location>
</feature>
<organism evidence="2 3">
    <name type="scientific">Peiella sedimenti</name>
    <dbReference type="NCBI Taxonomy" id="3061083"/>
    <lineage>
        <taxon>Bacteria</taxon>
        <taxon>Pseudomonadati</taxon>
        <taxon>Pseudomonadota</taxon>
        <taxon>Alphaproteobacteria</taxon>
        <taxon>Caulobacterales</taxon>
        <taxon>Caulobacteraceae</taxon>
        <taxon>Peiella</taxon>
    </lineage>
</organism>
<protein>
    <submittedName>
        <fullName evidence="2">Uncharacterized protein</fullName>
    </submittedName>
</protein>
<evidence type="ECO:0000256" key="1">
    <source>
        <dbReference type="SAM" id="MobiDB-lite"/>
    </source>
</evidence>
<reference evidence="2" key="1">
    <citation type="submission" date="2023-07" db="EMBL/GenBank/DDBJ databases">
        <title>Brevundimonas soil sp. nov., isolated from the soil of chemical plant.</title>
        <authorList>
            <person name="Wu N."/>
        </authorList>
    </citation>
    <scope>NUCLEOTIDE SEQUENCE</scope>
    <source>
        <strain evidence="2">XZ-24</strain>
    </source>
</reference>
<dbReference type="Proteomes" id="UP001169063">
    <property type="component" value="Unassembled WGS sequence"/>
</dbReference>
<evidence type="ECO:0000313" key="3">
    <source>
        <dbReference type="Proteomes" id="UP001169063"/>
    </source>
</evidence>
<accession>A0ABT8SHT0</accession>
<dbReference type="EMBL" id="JAUKTR010000001">
    <property type="protein sequence ID" value="MDO1558103.1"/>
    <property type="molecule type" value="Genomic_DNA"/>
</dbReference>
<comment type="caution">
    <text evidence="2">The sequence shown here is derived from an EMBL/GenBank/DDBJ whole genome shotgun (WGS) entry which is preliminary data.</text>
</comment>
<sequence>MVAKLDQAALTAEISAMMEATKAYDVEELERRARALAQVVKAHVALRELGVVTEDQPADARSEDEAREEIWRRLTRLRQSILAEEAAERAERRRAGSGREGLEDLVEPEPAPQRWFLEDLAAAGRARGG</sequence>